<keyword evidence="1" id="KW-0812">Transmembrane</keyword>
<feature type="domain" description="Glycosyltransferase 2-like" evidence="2">
    <location>
        <begin position="7"/>
        <end position="136"/>
    </location>
</feature>
<dbReference type="OrthoDB" id="9069044at2"/>
<dbReference type="Pfam" id="PF00535">
    <property type="entry name" value="Glycos_transf_2"/>
    <property type="match status" value="1"/>
</dbReference>
<sequence>MSYPKISIIIPVFNDLSAIQETLGQLKKQSIDSSLFEIVVVDNGSTDGSLEWLAQQPEITLIKEHENQGSPYSCRNRGIEASAGDYIALLDSTCIPAEDWVSSGLDYLDEHPNCDLFGGQVLFNFEDKVTAGKVYDSVTNVQMESAIKQRRSAKTANLWVRRSVFSTVGMFEERVRSGEDMRWTGYCSEQGLQLDYCETCTVFKYARSTSELLTKQVRVGKGQVRLWQEQDNLKPMMKQALKKVFPARRENVRKLAAKSKQVDCKGFLYFRFYWVAYLSGMATLLGNLIGWLKR</sequence>
<accession>A0A8J2U7Q7</accession>
<proteinExistence type="predicted"/>
<comment type="caution">
    <text evidence="3">The sequence shown here is derived from an EMBL/GenBank/DDBJ whole genome shotgun (WGS) entry which is preliminary data.</text>
</comment>
<name>A0A8J2U7Q7_9GAMM</name>
<dbReference type="AlphaFoldDB" id="A0A8J2U7Q7"/>
<protein>
    <submittedName>
        <fullName evidence="3">Rhamnosyltransferase</fullName>
    </submittedName>
</protein>
<evidence type="ECO:0000256" key="1">
    <source>
        <dbReference type="SAM" id="Phobius"/>
    </source>
</evidence>
<keyword evidence="4" id="KW-1185">Reference proteome</keyword>
<dbReference type="Gene3D" id="3.90.550.10">
    <property type="entry name" value="Spore Coat Polysaccharide Biosynthesis Protein SpsA, Chain A"/>
    <property type="match status" value="1"/>
</dbReference>
<dbReference type="CDD" id="cd00761">
    <property type="entry name" value="Glyco_tranf_GTA_type"/>
    <property type="match status" value="1"/>
</dbReference>
<dbReference type="Proteomes" id="UP000619743">
    <property type="component" value="Unassembled WGS sequence"/>
</dbReference>
<keyword evidence="1" id="KW-1133">Transmembrane helix</keyword>
<dbReference type="PANTHER" id="PTHR43685:SF2">
    <property type="entry name" value="GLYCOSYLTRANSFERASE 2-LIKE DOMAIN-CONTAINING PROTEIN"/>
    <property type="match status" value="1"/>
</dbReference>
<evidence type="ECO:0000313" key="3">
    <source>
        <dbReference type="EMBL" id="GGA84334.1"/>
    </source>
</evidence>
<dbReference type="RefSeq" id="WP_087506703.1">
    <property type="nucleotide sequence ID" value="NZ_BMDX01000016.1"/>
</dbReference>
<dbReference type="SUPFAM" id="SSF53448">
    <property type="entry name" value="Nucleotide-diphospho-sugar transferases"/>
    <property type="match status" value="1"/>
</dbReference>
<dbReference type="InterPro" id="IPR001173">
    <property type="entry name" value="Glyco_trans_2-like"/>
</dbReference>
<dbReference type="InterPro" id="IPR029044">
    <property type="entry name" value="Nucleotide-diphossugar_trans"/>
</dbReference>
<reference evidence="4" key="1">
    <citation type="journal article" date="2019" name="Int. J. Syst. Evol. Microbiol.">
        <title>The Global Catalogue of Microorganisms (GCM) 10K type strain sequencing project: providing services to taxonomists for standard genome sequencing and annotation.</title>
        <authorList>
            <consortium name="The Broad Institute Genomics Platform"/>
            <consortium name="The Broad Institute Genome Sequencing Center for Infectious Disease"/>
            <person name="Wu L."/>
            <person name="Ma J."/>
        </authorList>
    </citation>
    <scope>NUCLEOTIDE SEQUENCE [LARGE SCALE GENOMIC DNA]</scope>
    <source>
        <strain evidence="4">CGMCC 1.10130</strain>
    </source>
</reference>
<dbReference type="PANTHER" id="PTHR43685">
    <property type="entry name" value="GLYCOSYLTRANSFERASE"/>
    <property type="match status" value="1"/>
</dbReference>
<feature type="transmembrane region" description="Helical" evidence="1">
    <location>
        <begin position="272"/>
        <end position="292"/>
    </location>
</feature>
<organism evidence="3 4">
    <name type="scientific">Neiella marina</name>
    <dbReference type="NCBI Taxonomy" id="508461"/>
    <lineage>
        <taxon>Bacteria</taxon>
        <taxon>Pseudomonadati</taxon>
        <taxon>Pseudomonadota</taxon>
        <taxon>Gammaproteobacteria</taxon>
        <taxon>Alteromonadales</taxon>
        <taxon>Echinimonadaceae</taxon>
        <taxon>Neiella</taxon>
    </lineage>
</organism>
<keyword evidence="1" id="KW-0472">Membrane</keyword>
<dbReference type="EMBL" id="BMDX01000016">
    <property type="protein sequence ID" value="GGA84334.1"/>
    <property type="molecule type" value="Genomic_DNA"/>
</dbReference>
<dbReference type="InterPro" id="IPR050834">
    <property type="entry name" value="Glycosyltransf_2"/>
</dbReference>
<evidence type="ECO:0000259" key="2">
    <source>
        <dbReference type="Pfam" id="PF00535"/>
    </source>
</evidence>
<evidence type="ECO:0000313" key="4">
    <source>
        <dbReference type="Proteomes" id="UP000619743"/>
    </source>
</evidence>
<gene>
    <name evidence="3" type="ORF">GCM10011369_27960</name>
</gene>